<dbReference type="GO" id="GO:0016747">
    <property type="term" value="F:acyltransferase activity, transferring groups other than amino-acyl groups"/>
    <property type="evidence" value="ECO:0007669"/>
    <property type="project" value="InterPro"/>
</dbReference>
<dbReference type="AlphaFoldDB" id="A0AAV4LFR3"/>
<evidence type="ECO:0000313" key="2">
    <source>
        <dbReference type="EMBL" id="GIM46671.1"/>
    </source>
</evidence>
<sequence>MIKKLTEADHQAVIQYLSKDSEMNLFIISDLESFGYHSDFQDIWADLDEDRKIRSVLLRYYHTYIPYARGDFDVTPYVEIIMKDDRFELLQGKADVTEKFEVIPSVRHAQKRTAYYAKLSALTKADAHSGALSQVKRATLDDVDRIFELRSQIATFIPSKSSRHSLWKSMEKGVSRTFYIEDEKGQMISAASTAAENSMSAMIVGVCTLPEHRRKGLASLCMTVLCQELVNEKRTPCLFYDNPSAGKIYKRLGFHDFGLWNMYRVM</sequence>
<organism evidence="2 3">
    <name type="scientific">Collibacillus ludicampi</name>
    <dbReference type="NCBI Taxonomy" id="2771369"/>
    <lineage>
        <taxon>Bacteria</taxon>
        <taxon>Bacillati</taxon>
        <taxon>Bacillota</taxon>
        <taxon>Bacilli</taxon>
        <taxon>Bacillales</taxon>
        <taxon>Alicyclobacillaceae</taxon>
        <taxon>Collibacillus</taxon>
    </lineage>
</organism>
<proteinExistence type="predicted"/>
<keyword evidence="3" id="KW-1185">Reference proteome</keyword>
<gene>
    <name evidence="2" type="ORF">DNHGIG_22200</name>
</gene>
<evidence type="ECO:0000313" key="3">
    <source>
        <dbReference type="Proteomes" id="UP001057291"/>
    </source>
</evidence>
<accession>A0AAV4LFR3</accession>
<feature type="domain" description="N-acetyltransferase" evidence="1">
    <location>
        <begin position="133"/>
        <end position="266"/>
    </location>
</feature>
<dbReference type="SUPFAM" id="SSF55729">
    <property type="entry name" value="Acyl-CoA N-acyltransferases (Nat)"/>
    <property type="match status" value="1"/>
</dbReference>
<reference evidence="2" key="1">
    <citation type="journal article" date="2023" name="Int. J. Syst. Evol. Microbiol.">
        <title>Collibacillus ludicampi gen. nov., sp. nov., a new soil bacterium of the family Alicyclobacillaceae.</title>
        <authorList>
            <person name="Jojima T."/>
            <person name="Ioku Y."/>
            <person name="Fukuta Y."/>
            <person name="Shirasaka N."/>
            <person name="Matsumura Y."/>
            <person name="Mori M."/>
        </authorList>
    </citation>
    <scope>NUCLEOTIDE SEQUENCE</scope>
    <source>
        <strain evidence="2">TP075</strain>
    </source>
</reference>
<dbReference type="RefSeq" id="WP_282199738.1">
    <property type="nucleotide sequence ID" value="NZ_BOQE01000001.1"/>
</dbReference>
<dbReference type="EMBL" id="BOQE01000001">
    <property type="protein sequence ID" value="GIM46671.1"/>
    <property type="molecule type" value="Genomic_DNA"/>
</dbReference>
<protein>
    <submittedName>
        <fullName evidence="2">N-acetyltransferase</fullName>
    </submittedName>
</protein>
<dbReference type="Pfam" id="PF12746">
    <property type="entry name" value="GNAT_acetyltran"/>
    <property type="match status" value="1"/>
</dbReference>
<dbReference type="Gene3D" id="3.40.630.30">
    <property type="match status" value="1"/>
</dbReference>
<dbReference type="InterPro" id="IPR000182">
    <property type="entry name" value="GNAT_dom"/>
</dbReference>
<dbReference type="InterPro" id="IPR016181">
    <property type="entry name" value="Acyl_CoA_acyltransferase"/>
</dbReference>
<name>A0AAV4LFR3_9BACL</name>
<evidence type="ECO:0000259" key="1">
    <source>
        <dbReference type="PROSITE" id="PS51186"/>
    </source>
</evidence>
<comment type="caution">
    <text evidence="2">The sequence shown here is derived from an EMBL/GenBank/DDBJ whole genome shotgun (WGS) entry which is preliminary data.</text>
</comment>
<dbReference type="InterPro" id="IPR027365">
    <property type="entry name" value="GNAT_acetyltra_YdfB-like"/>
</dbReference>
<dbReference type="Proteomes" id="UP001057291">
    <property type="component" value="Unassembled WGS sequence"/>
</dbReference>
<dbReference type="PROSITE" id="PS51186">
    <property type="entry name" value="GNAT"/>
    <property type="match status" value="1"/>
</dbReference>